<evidence type="ECO:0000256" key="5">
    <source>
        <dbReference type="ARBA" id="ARBA00022723"/>
    </source>
</evidence>
<dbReference type="PROSITE" id="PS00078">
    <property type="entry name" value="COX2"/>
    <property type="match status" value="1"/>
</dbReference>
<evidence type="ECO:0000256" key="4">
    <source>
        <dbReference type="ARBA" id="ARBA00022617"/>
    </source>
</evidence>
<comment type="similarity">
    <text evidence="2">Belongs to the cytochrome c oxidase subunit 2 family.</text>
</comment>
<sequence>MRLLPLLVLLLVAGCGGDQSSLDPTGPNARDTLWLFKLTLWVSVIVCAMVALAVVQAWLLPRFRLGARPTLWMVAGGGVVLPAIVLPLLLVASLRIPWPFAEEREGAFTIDVVAWQFWWEFRYPNPVPGGPPVVTANELHIPVGVPVRFRLLTEDVIHSFWIPTLGGKVDMIPGRTNYALLRADAPGEFRGACFEFCGLQHANMAFTVRALPQAEWQDWMWREARPAAEPEGDEARKGREIFTAAGCGSCHAVRGHGAEGATAPDLTHLASRRTIGAGILPNTRSSLTGWIAATQQIKPGANMPSYNGLTGPQLHALAAYLEGLR</sequence>
<name>A0A6M1LIW0_9PROT</name>
<dbReference type="RefSeq" id="WP_164694006.1">
    <property type="nucleotide sequence ID" value="NZ_JAAIKB010000003.1"/>
</dbReference>
<evidence type="ECO:0000256" key="12">
    <source>
        <dbReference type="SAM" id="Phobius"/>
    </source>
</evidence>
<keyword evidence="3" id="KW-0813">Transport</keyword>
<keyword evidence="12" id="KW-1133">Transmembrane helix</keyword>
<dbReference type="GO" id="GO:0005507">
    <property type="term" value="F:copper ion binding"/>
    <property type="evidence" value="ECO:0007669"/>
    <property type="project" value="InterPro"/>
</dbReference>
<gene>
    <name evidence="15" type="ORF">G3576_08710</name>
</gene>
<keyword evidence="9 12" id="KW-0472">Membrane</keyword>
<dbReference type="PROSITE" id="PS50857">
    <property type="entry name" value="COX2_CUA"/>
    <property type="match status" value="1"/>
</dbReference>
<keyword evidence="5 11" id="KW-0479">Metal-binding</keyword>
<dbReference type="GO" id="GO:0004129">
    <property type="term" value="F:cytochrome-c oxidase activity"/>
    <property type="evidence" value="ECO:0007669"/>
    <property type="project" value="UniProtKB-EC"/>
</dbReference>
<dbReference type="AlphaFoldDB" id="A0A6M1LIW0"/>
<dbReference type="GO" id="GO:0042773">
    <property type="term" value="P:ATP synthesis coupled electron transport"/>
    <property type="evidence" value="ECO:0007669"/>
    <property type="project" value="TreeGrafter"/>
</dbReference>
<dbReference type="InterPro" id="IPR002429">
    <property type="entry name" value="CcO_II-like_C"/>
</dbReference>
<dbReference type="InterPro" id="IPR001505">
    <property type="entry name" value="Copper_CuA"/>
</dbReference>
<dbReference type="Pfam" id="PF00116">
    <property type="entry name" value="COX2"/>
    <property type="match status" value="1"/>
</dbReference>
<evidence type="ECO:0000259" key="13">
    <source>
        <dbReference type="PROSITE" id="PS50857"/>
    </source>
</evidence>
<dbReference type="Gene3D" id="2.60.40.420">
    <property type="entry name" value="Cupredoxins - blue copper proteins"/>
    <property type="match status" value="1"/>
</dbReference>
<keyword evidence="16" id="KW-1185">Reference proteome</keyword>
<evidence type="ECO:0000256" key="8">
    <source>
        <dbReference type="ARBA" id="ARBA00023008"/>
    </source>
</evidence>
<reference evidence="15 16" key="1">
    <citation type="submission" date="2020-02" db="EMBL/GenBank/DDBJ databases">
        <authorList>
            <person name="Kim H.M."/>
            <person name="Jeon C.O."/>
        </authorList>
    </citation>
    <scope>NUCLEOTIDE SEQUENCE [LARGE SCALE GENOMIC DNA]</scope>
    <source>
        <strain evidence="15 16">PeD5</strain>
    </source>
</reference>
<dbReference type="InterPro" id="IPR009056">
    <property type="entry name" value="Cyt_c-like_dom"/>
</dbReference>
<feature type="domain" description="Cytochrome c" evidence="14">
    <location>
        <begin position="233"/>
        <end position="325"/>
    </location>
</feature>
<keyword evidence="6" id="KW-0249">Electron transport</keyword>
<dbReference type="PRINTS" id="PR01166">
    <property type="entry name" value="CYCOXIDASEII"/>
</dbReference>
<dbReference type="SUPFAM" id="SSF46626">
    <property type="entry name" value="Cytochrome c"/>
    <property type="match status" value="1"/>
</dbReference>
<feature type="transmembrane region" description="Helical" evidence="12">
    <location>
        <begin position="33"/>
        <end position="59"/>
    </location>
</feature>
<dbReference type="PANTHER" id="PTHR22888:SF9">
    <property type="entry name" value="CYTOCHROME C OXIDASE SUBUNIT 2"/>
    <property type="match status" value="1"/>
</dbReference>
<evidence type="ECO:0000256" key="3">
    <source>
        <dbReference type="ARBA" id="ARBA00022448"/>
    </source>
</evidence>
<evidence type="ECO:0000256" key="7">
    <source>
        <dbReference type="ARBA" id="ARBA00023004"/>
    </source>
</evidence>
<proteinExistence type="inferred from homology"/>
<feature type="transmembrane region" description="Helical" evidence="12">
    <location>
        <begin position="71"/>
        <end position="94"/>
    </location>
</feature>
<comment type="catalytic activity">
    <reaction evidence="10">
        <text>4 Fe(II)-[cytochrome c] + O2 + 8 H(+)(in) = 4 Fe(III)-[cytochrome c] + 2 H2O + 4 H(+)(out)</text>
        <dbReference type="Rhea" id="RHEA:11436"/>
        <dbReference type="Rhea" id="RHEA-COMP:10350"/>
        <dbReference type="Rhea" id="RHEA-COMP:14399"/>
        <dbReference type="ChEBI" id="CHEBI:15377"/>
        <dbReference type="ChEBI" id="CHEBI:15378"/>
        <dbReference type="ChEBI" id="CHEBI:15379"/>
        <dbReference type="ChEBI" id="CHEBI:29033"/>
        <dbReference type="ChEBI" id="CHEBI:29034"/>
        <dbReference type="EC" id="7.1.1.9"/>
    </reaction>
</comment>
<dbReference type="Proteomes" id="UP000475385">
    <property type="component" value="Unassembled WGS sequence"/>
</dbReference>
<accession>A0A6M1LIW0</accession>
<dbReference type="InterPro" id="IPR045187">
    <property type="entry name" value="CcO_II"/>
</dbReference>
<evidence type="ECO:0000256" key="6">
    <source>
        <dbReference type="ARBA" id="ARBA00022982"/>
    </source>
</evidence>
<dbReference type="PANTHER" id="PTHR22888">
    <property type="entry name" value="CYTOCHROME C OXIDASE, SUBUNIT II"/>
    <property type="match status" value="1"/>
</dbReference>
<keyword evidence="12" id="KW-0812">Transmembrane</keyword>
<feature type="domain" description="Cytochrome oxidase subunit II copper A binding" evidence="13">
    <location>
        <begin position="105"/>
        <end position="222"/>
    </location>
</feature>
<comment type="subcellular location">
    <subcellularLocation>
        <location evidence="1">Membrane</location>
    </subcellularLocation>
</comment>
<evidence type="ECO:0000259" key="14">
    <source>
        <dbReference type="PROSITE" id="PS51007"/>
    </source>
</evidence>
<evidence type="ECO:0000256" key="9">
    <source>
        <dbReference type="ARBA" id="ARBA00023136"/>
    </source>
</evidence>
<dbReference type="EMBL" id="JAAIKB010000003">
    <property type="protein sequence ID" value="NGM20092.1"/>
    <property type="molecule type" value="Genomic_DNA"/>
</dbReference>
<dbReference type="PROSITE" id="PS51007">
    <property type="entry name" value="CYTC"/>
    <property type="match status" value="1"/>
</dbReference>
<evidence type="ECO:0000256" key="1">
    <source>
        <dbReference type="ARBA" id="ARBA00004370"/>
    </source>
</evidence>
<evidence type="ECO:0000313" key="16">
    <source>
        <dbReference type="Proteomes" id="UP000475385"/>
    </source>
</evidence>
<keyword evidence="7 11" id="KW-0408">Iron</keyword>
<evidence type="ECO:0000256" key="11">
    <source>
        <dbReference type="PROSITE-ProRule" id="PRU00433"/>
    </source>
</evidence>
<dbReference type="GO" id="GO:0016020">
    <property type="term" value="C:membrane"/>
    <property type="evidence" value="ECO:0007669"/>
    <property type="project" value="UniProtKB-SubCell"/>
</dbReference>
<dbReference type="InterPro" id="IPR036909">
    <property type="entry name" value="Cyt_c-like_dom_sf"/>
</dbReference>
<evidence type="ECO:0000256" key="10">
    <source>
        <dbReference type="ARBA" id="ARBA00047816"/>
    </source>
</evidence>
<reference evidence="15 16" key="2">
    <citation type="submission" date="2020-03" db="EMBL/GenBank/DDBJ databases">
        <title>Roseomonas stagni sp. nov., isolated from pond water in Japan.</title>
        <authorList>
            <person name="Furuhata K."/>
            <person name="Miyamoto H."/>
            <person name="Goto K."/>
        </authorList>
    </citation>
    <scope>NUCLEOTIDE SEQUENCE [LARGE SCALE GENOMIC DNA]</scope>
    <source>
        <strain evidence="15 16">PeD5</strain>
    </source>
</reference>
<comment type="caution">
    <text evidence="15">The sequence shown here is derived from an EMBL/GenBank/DDBJ whole genome shotgun (WGS) entry which is preliminary data.</text>
</comment>
<keyword evidence="8" id="KW-0186">Copper</keyword>
<evidence type="ECO:0000313" key="15">
    <source>
        <dbReference type="EMBL" id="NGM20092.1"/>
    </source>
</evidence>
<dbReference type="SUPFAM" id="SSF49503">
    <property type="entry name" value="Cupredoxins"/>
    <property type="match status" value="1"/>
</dbReference>
<organism evidence="15 16">
    <name type="scientific">Falsiroseomonas algicola</name>
    <dbReference type="NCBI Taxonomy" id="2716930"/>
    <lineage>
        <taxon>Bacteria</taxon>
        <taxon>Pseudomonadati</taxon>
        <taxon>Pseudomonadota</taxon>
        <taxon>Alphaproteobacteria</taxon>
        <taxon>Acetobacterales</taxon>
        <taxon>Roseomonadaceae</taxon>
        <taxon>Falsiroseomonas</taxon>
    </lineage>
</organism>
<dbReference type="GO" id="GO:0020037">
    <property type="term" value="F:heme binding"/>
    <property type="evidence" value="ECO:0007669"/>
    <property type="project" value="InterPro"/>
</dbReference>
<keyword evidence="4 11" id="KW-0349">Heme</keyword>
<dbReference type="PROSITE" id="PS51257">
    <property type="entry name" value="PROKAR_LIPOPROTEIN"/>
    <property type="match status" value="1"/>
</dbReference>
<dbReference type="InterPro" id="IPR008972">
    <property type="entry name" value="Cupredoxin"/>
</dbReference>
<dbReference type="Pfam" id="PF00034">
    <property type="entry name" value="Cytochrom_C"/>
    <property type="match status" value="1"/>
</dbReference>
<evidence type="ECO:0000256" key="2">
    <source>
        <dbReference type="ARBA" id="ARBA00007866"/>
    </source>
</evidence>
<protein>
    <submittedName>
        <fullName evidence="15">C-type cytochrome</fullName>
    </submittedName>
</protein>